<accession>A0A840UXT7</accession>
<dbReference type="SUPFAM" id="SSF57783">
    <property type="entry name" value="Zinc beta-ribbon"/>
    <property type="match status" value="1"/>
</dbReference>
<dbReference type="Gene3D" id="3.90.580.10">
    <property type="entry name" value="Zinc finger, CHC2-type domain"/>
    <property type="match status" value="1"/>
</dbReference>
<gene>
    <name evidence="2" type="ORF">HNQ81_001995</name>
</gene>
<dbReference type="GO" id="GO:0006269">
    <property type="term" value="P:DNA replication, synthesis of primer"/>
    <property type="evidence" value="ECO:0007669"/>
    <property type="project" value="TreeGrafter"/>
</dbReference>
<dbReference type="Proteomes" id="UP000539642">
    <property type="component" value="Unassembled WGS sequence"/>
</dbReference>
<evidence type="ECO:0000259" key="1">
    <source>
        <dbReference type="SMART" id="SM00778"/>
    </source>
</evidence>
<dbReference type="Pfam" id="PF13155">
    <property type="entry name" value="Toprim_2"/>
    <property type="match status" value="1"/>
</dbReference>
<dbReference type="SUPFAM" id="SSF56731">
    <property type="entry name" value="DNA primase core"/>
    <property type="match status" value="1"/>
</dbReference>
<dbReference type="SMART" id="SM00778">
    <property type="entry name" value="Prim_Zn_Ribbon"/>
    <property type="match status" value="1"/>
</dbReference>
<proteinExistence type="predicted"/>
<dbReference type="Pfam" id="PF08273">
    <property type="entry name" value="Zn_Ribbon_Prim"/>
    <property type="match status" value="1"/>
</dbReference>
<evidence type="ECO:0000313" key="2">
    <source>
        <dbReference type="EMBL" id="MBB5348264.1"/>
    </source>
</evidence>
<dbReference type="InterPro" id="IPR013237">
    <property type="entry name" value="Phage_T7_Gp4_N"/>
</dbReference>
<name>A0A840UXT7_9BACT</name>
<evidence type="ECO:0000313" key="3">
    <source>
        <dbReference type="Proteomes" id="UP000539642"/>
    </source>
</evidence>
<feature type="domain" description="DNA primase/helicase Gp4 N-terminal Bacteriophage T7-like" evidence="1">
    <location>
        <begin position="20"/>
        <end position="56"/>
    </location>
</feature>
<protein>
    <recommendedName>
        <fullName evidence="1">DNA primase/helicase Gp4 N-terminal Bacteriophage T7-like domain-containing protein</fullName>
    </recommendedName>
</protein>
<keyword evidence="3" id="KW-1185">Reference proteome</keyword>
<dbReference type="GO" id="GO:0003677">
    <property type="term" value="F:DNA binding"/>
    <property type="evidence" value="ECO:0007669"/>
    <property type="project" value="InterPro"/>
</dbReference>
<dbReference type="EMBL" id="JACHEO010000010">
    <property type="protein sequence ID" value="MBB5348264.1"/>
    <property type="molecule type" value="Genomic_DNA"/>
</dbReference>
<dbReference type="InterPro" id="IPR050219">
    <property type="entry name" value="DnaG_primase"/>
</dbReference>
<organism evidence="2 3">
    <name type="scientific">Desulfoprunum benzoelyticum</name>
    <dbReference type="NCBI Taxonomy" id="1506996"/>
    <lineage>
        <taxon>Bacteria</taxon>
        <taxon>Pseudomonadati</taxon>
        <taxon>Thermodesulfobacteriota</taxon>
        <taxon>Desulfobulbia</taxon>
        <taxon>Desulfobulbales</taxon>
        <taxon>Desulfobulbaceae</taxon>
        <taxon>Desulfoprunum</taxon>
    </lineage>
</organism>
<dbReference type="GO" id="GO:0008270">
    <property type="term" value="F:zinc ion binding"/>
    <property type="evidence" value="ECO:0007669"/>
    <property type="project" value="InterPro"/>
</dbReference>
<dbReference type="GO" id="GO:0004386">
    <property type="term" value="F:helicase activity"/>
    <property type="evidence" value="ECO:0007669"/>
    <property type="project" value="InterPro"/>
</dbReference>
<dbReference type="Gene3D" id="3.40.1360.10">
    <property type="match status" value="1"/>
</dbReference>
<dbReference type="AlphaFoldDB" id="A0A840UXT7"/>
<dbReference type="InterPro" id="IPR036977">
    <property type="entry name" value="DNA_primase_Znf_CHC2"/>
</dbReference>
<sequence>MLTTLLESDGFLAKRKGPNEYASSCPACGGRDRFIVRTDGNARYWCRQCDISGDTIEYLRKFRAMPYREAAEFVGKHIDEPVTRKIRQDDRSAPITPPSDIWLKKADQLTTWAHDRLLRNDETLNWLETERGLNRETAKKFRLGWIDRDVFDERGKWGLPETGKKMLIPSGLTIPGPGRIRIRRNNPGDYGRYHVLPGSSSSPLTIGDPYENVAVIVESELDAILLCQEIRRPVYVVATGTTSIKPDSSIAAELVMQLNECPVVLIAMDTDDPGSKAARQWLDEMHNSFRAMVPAELGKDITDAYLQGMDLNIWISAAVDLYCDEITAEHDNGENDFFPEIRTNSIDEVRKCN</sequence>
<dbReference type="RefSeq" id="WP_183350833.1">
    <property type="nucleotide sequence ID" value="NZ_JACHEO010000010.1"/>
</dbReference>
<reference evidence="2 3" key="1">
    <citation type="submission" date="2020-08" db="EMBL/GenBank/DDBJ databases">
        <title>Genomic Encyclopedia of Type Strains, Phase IV (KMG-IV): sequencing the most valuable type-strain genomes for metagenomic binning, comparative biology and taxonomic classification.</title>
        <authorList>
            <person name="Goeker M."/>
        </authorList>
    </citation>
    <scope>NUCLEOTIDE SEQUENCE [LARGE SCALE GENOMIC DNA]</scope>
    <source>
        <strain evidence="2 3">DSM 28570</strain>
    </source>
</reference>
<dbReference type="PANTHER" id="PTHR30313">
    <property type="entry name" value="DNA PRIMASE"/>
    <property type="match status" value="1"/>
</dbReference>
<dbReference type="PANTHER" id="PTHR30313:SF2">
    <property type="entry name" value="DNA PRIMASE"/>
    <property type="match status" value="1"/>
</dbReference>
<dbReference type="GO" id="GO:0005737">
    <property type="term" value="C:cytoplasm"/>
    <property type="evidence" value="ECO:0007669"/>
    <property type="project" value="TreeGrafter"/>
</dbReference>
<dbReference type="CDD" id="cd00188">
    <property type="entry name" value="TOPRIM"/>
    <property type="match status" value="1"/>
</dbReference>
<comment type="caution">
    <text evidence="2">The sequence shown here is derived from an EMBL/GenBank/DDBJ whole genome shotgun (WGS) entry which is preliminary data.</text>
</comment>